<feature type="transmembrane region" description="Helical" evidence="1">
    <location>
        <begin position="189"/>
        <end position="207"/>
    </location>
</feature>
<dbReference type="AlphaFoldDB" id="A0A927M8V9"/>
<dbReference type="GO" id="GO:0080120">
    <property type="term" value="P:CAAX-box protein maturation"/>
    <property type="evidence" value="ECO:0007669"/>
    <property type="project" value="UniProtKB-ARBA"/>
</dbReference>
<proteinExistence type="predicted"/>
<name>A0A927M8V9_9ACTN</name>
<reference evidence="3" key="1">
    <citation type="submission" date="2020-10" db="EMBL/GenBank/DDBJ databases">
        <title>Sequencing the genomes of 1000 actinobacteria strains.</title>
        <authorList>
            <person name="Klenk H.-P."/>
        </authorList>
    </citation>
    <scope>NUCLEOTIDE SEQUENCE</scope>
    <source>
        <strain evidence="3">DSM 46832</strain>
    </source>
</reference>
<gene>
    <name evidence="3" type="ORF">H4W31_004860</name>
</gene>
<protein>
    <submittedName>
        <fullName evidence="3">Membrane protease YdiL (CAAX protease family)</fullName>
    </submittedName>
</protein>
<keyword evidence="4" id="KW-1185">Reference proteome</keyword>
<feature type="transmembrane region" description="Helical" evidence="1">
    <location>
        <begin position="214"/>
        <end position="235"/>
    </location>
</feature>
<feature type="transmembrane region" description="Helical" evidence="1">
    <location>
        <begin position="158"/>
        <end position="183"/>
    </location>
</feature>
<dbReference type="RefSeq" id="WP_192768725.1">
    <property type="nucleotide sequence ID" value="NZ_JADBEB010000001.1"/>
</dbReference>
<organism evidence="3 4">
    <name type="scientific">Plantactinospora soyae</name>
    <dbReference type="NCBI Taxonomy" id="1544732"/>
    <lineage>
        <taxon>Bacteria</taxon>
        <taxon>Bacillati</taxon>
        <taxon>Actinomycetota</taxon>
        <taxon>Actinomycetes</taxon>
        <taxon>Micromonosporales</taxon>
        <taxon>Micromonosporaceae</taxon>
        <taxon>Plantactinospora</taxon>
    </lineage>
</organism>
<dbReference type="InterPro" id="IPR003675">
    <property type="entry name" value="Rce1/LyrA-like_dom"/>
</dbReference>
<feature type="transmembrane region" description="Helical" evidence="1">
    <location>
        <begin position="133"/>
        <end position="151"/>
    </location>
</feature>
<dbReference type="InterPro" id="IPR052710">
    <property type="entry name" value="CAAX_protease"/>
</dbReference>
<dbReference type="PANTHER" id="PTHR36435:SF1">
    <property type="entry name" value="CAAX AMINO TERMINAL PROTEASE FAMILY PROTEIN"/>
    <property type="match status" value="1"/>
</dbReference>
<keyword evidence="1" id="KW-1133">Transmembrane helix</keyword>
<evidence type="ECO:0000256" key="1">
    <source>
        <dbReference type="SAM" id="Phobius"/>
    </source>
</evidence>
<comment type="caution">
    <text evidence="3">The sequence shown here is derived from an EMBL/GenBank/DDBJ whole genome shotgun (WGS) entry which is preliminary data.</text>
</comment>
<feature type="transmembrane region" description="Helical" evidence="1">
    <location>
        <begin position="94"/>
        <end position="121"/>
    </location>
</feature>
<dbReference type="PANTHER" id="PTHR36435">
    <property type="entry name" value="SLR1288 PROTEIN"/>
    <property type="match status" value="1"/>
</dbReference>
<feature type="domain" description="CAAX prenyl protease 2/Lysostaphin resistance protein A-like" evidence="2">
    <location>
        <begin position="141"/>
        <end position="227"/>
    </location>
</feature>
<keyword evidence="1" id="KW-0812">Transmembrane</keyword>
<keyword evidence="1" id="KW-0472">Membrane</keyword>
<accession>A0A927M8V9</accession>
<evidence type="ECO:0000259" key="2">
    <source>
        <dbReference type="Pfam" id="PF02517"/>
    </source>
</evidence>
<dbReference type="EMBL" id="JADBEB010000001">
    <property type="protein sequence ID" value="MBE1489222.1"/>
    <property type="molecule type" value="Genomic_DNA"/>
</dbReference>
<evidence type="ECO:0000313" key="4">
    <source>
        <dbReference type="Proteomes" id="UP000649753"/>
    </source>
</evidence>
<dbReference type="Proteomes" id="UP000649753">
    <property type="component" value="Unassembled WGS sequence"/>
</dbReference>
<keyword evidence="3" id="KW-0378">Hydrolase</keyword>
<keyword evidence="3" id="KW-0645">Protease</keyword>
<dbReference type="GO" id="GO:0006508">
    <property type="term" value="P:proteolysis"/>
    <property type="evidence" value="ECO:0007669"/>
    <property type="project" value="UniProtKB-KW"/>
</dbReference>
<dbReference type="Pfam" id="PF02517">
    <property type="entry name" value="Rce1-like"/>
    <property type="match status" value="1"/>
</dbReference>
<feature type="transmembrane region" description="Helical" evidence="1">
    <location>
        <begin position="53"/>
        <end position="74"/>
    </location>
</feature>
<evidence type="ECO:0000313" key="3">
    <source>
        <dbReference type="EMBL" id="MBE1489222.1"/>
    </source>
</evidence>
<dbReference type="GO" id="GO:0004175">
    <property type="term" value="F:endopeptidase activity"/>
    <property type="evidence" value="ECO:0007669"/>
    <property type="project" value="UniProtKB-ARBA"/>
</dbReference>
<feature type="transmembrane region" description="Helical" evidence="1">
    <location>
        <begin position="23"/>
        <end position="41"/>
    </location>
</feature>
<sequence>MSSTEVLTGSETRRSITPGWPEIVVGLVVLVAVAFGFPALLKATGVAEQLSSLVSGLILAALSGVAGLIAFFAANQVRIRDWSAFGVRRTSVRWLLIGVAGGIVAATVWRVVAGIVFVLAGPSENIQEPYRDAAQGSVFFIVLSILFLAVLTPLGEEFLFRGVITTALLRYGALIGVIGSTLIFALAHWNLSISVIALVVGLIAAELRRRSGSVWPGFVVHLVNNLIGQLIIVVWL</sequence>